<dbReference type="HOGENOM" id="CLU_478956_0_0_1"/>
<name>A0A0D2FXW4_9EURO</name>
<sequence>MAAEAGFKHNPLDLSQRSLRLIDVLPKQRDGLIRCTVRHATHEPDLEFTAVSYEWGDVNSEKHTVYINRQRFEVRHNLFLFLDHLLGLYPGGYSNLWIDALAIDQDNMTEKNHQVRQMKHWYETASKTLIWLGPAAGGSDELFDCLHTLEVDTSGEPSSVRALAKLNREQYKGLQDVVLRAGVSIWQACGSLARRTYWMRIWTLQEILLAKWPSLVCGSRMCPWYAWAIAVDLILEAKTVVGVWAKGLHADSPAVIVCRQWFSNVDGVPLDSLAQLVVRFQRSECSDKHDKVYALLGLASDASNFPVKYECPLMEILFDIFTILDSPIAAADARALCKILHVEPSRHDLTTLLESASTQLEVDIVCDLFREVMMCPETDLWLLPYETKLWLESSPRNDNSRQSFEALRLNCMNKLPRYQYASKKIEWKVTSLRPVSESDIYNAEYLALIPLKCPCSSCWLRKPVGNLPRKYPPIANSYNFNTLYSIRHDDLVRELVDVEGAIFYRRIGDEMVYLATGVKVIRTGKPRYVLFYDPILLDSDVNLATTVRATLGQSLNLAMHRHVPEMTVQSDFPLIPIRFVRSTPSPDPISGGPNPMIPAAIQRSSKQRTSRPDWPLVRRAVALKMLQMLVRASGLPQPHRLEPILDNPRPAASPEHALEPRWWEHICLRLPRWTRRVGKE</sequence>
<dbReference type="Proteomes" id="UP000054266">
    <property type="component" value="Unassembled WGS sequence"/>
</dbReference>
<dbReference type="Pfam" id="PF06985">
    <property type="entry name" value="HET"/>
    <property type="match status" value="1"/>
</dbReference>
<evidence type="ECO:0000313" key="2">
    <source>
        <dbReference type="EMBL" id="KIW64759.1"/>
    </source>
</evidence>
<proteinExistence type="predicted"/>
<evidence type="ECO:0000259" key="1">
    <source>
        <dbReference type="Pfam" id="PF06985"/>
    </source>
</evidence>
<dbReference type="EMBL" id="KN846961">
    <property type="protein sequence ID" value="KIW64759.1"/>
    <property type="molecule type" value="Genomic_DNA"/>
</dbReference>
<accession>A0A0D2FXW4</accession>
<dbReference type="InterPro" id="IPR010730">
    <property type="entry name" value="HET"/>
</dbReference>
<keyword evidence="3" id="KW-1185">Reference proteome</keyword>
<evidence type="ECO:0000313" key="3">
    <source>
        <dbReference type="Proteomes" id="UP000054266"/>
    </source>
</evidence>
<protein>
    <recommendedName>
        <fullName evidence="1">Heterokaryon incompatibility domain-containing protein</fullName>
    </recommendedName>
</protein>
<gene>
    <name evidence="2" type="ORF">PV04_09669</name>
</gene>
<feature type="domain" description="Heterokaryon incompatibility" evidence="1">
    <location>
        <begin position="48"/>
        <end position="206"/>
    </location>
</feature>
<dbReference type="AlphaFoldDB" id="A0A0D2FXW4"/>
<dbReference type="PANTHER" id="PTHR24148">
    <property type="entry name" value="ANKYRIN REPEAT DOMAIN-CONTAINING PROTEIN 39 HOMOLOG-RELATED"/>
    <property type="match status" value="1"/>
</dbReference>
<organism evidence="2 3">
    <name type="scientific">Phialophora macrospora</name>
    <dbReference type="NCBI Taxonomy" id="1851006"/>
    <lineage>
        <taxon>Eukaryota</taxon>
        <taxon>Fungi</taxon>
        <taxon>Dikarya</taxon>
        <taxon>Ascomycota</taxon>
        <taxon>Pezizomycotina</taxon>
        <taxon>Eurotiomycetes</taxon>
        <taxon>Chaetothyriomycetidae</taxon>
        <taxon>Chaetothyriales</taxon>
        <taxon>Herpotrichiellaceae</taxon>
        <taxon>Phialophora</taxon>
    </lineage>
</organism>
<dbReference type="InterPro" id="IPR052895">
    <property type="entry name" value="HetReg/Transcr_Mod"/>
</dbReference>
<reference evidence="2 3" key="1">
    <citation type="submission" date="2015-01" db="EMBL/GenBank/DDBJ databases">
        <title>The Genome Sequence of Capronia semiimmersa CBS27337.</title>
        <authorList>
            <consortium name="The Broad Institute Genomics Platform"/>
            <person name="Cuomo C."/>
            <person name="de Hoog S."/>
            <person name="Gorbushina A."/>
            <person name="Stielow B."/>
            <person name="Teixiera M."/>
            <person name="Abouelleil A."/>
            <person name="Chapman S.B."/>
            <person name="Priest M."/>
            <person name="Young S.K."/>
            <person name="Wortman J."/>
            <person name="Nusbaum C."/>
            <person name="Birren B."/>
        </authorList>
    </citation>
    <scope>NUCLEOTIDE SEQUENCE [LARGE SCALE GENOMIC DNA]</scope>
    <source>
        <strain evidence="2 3">CBS 27337</strain>
    </source>
</reference>
<dbReference type="PANTHER" id="PTHR24148:SF73">
    <property type="entry name" value="HET DOMAIN PROTEIN (AFU_ORTHOLOGUE AFUA_8G01020)"/>
    <property type="match status" value="1"/>
</dbReference>
<dbReference type="STRING" id="5601.A0A0D2FXW4"/>